<keyword evidence="6" id="KW-0472">Membrane</keyword>
<dbReference type="PANTHER" id="PTHR32060">
    <property type="entry name" value="TAIL-SPECIFIC PROTEASE"/>
    <property type="match status" value="1"/>
</dbReference>
<keyword evidence="6" id="KW-1133">Transmembrane helix</keyword>
<dbReference type="Proteomes" id="UP000182624">
    <property type="component" value="Unassembled WGS sequence"/>
</dbReference>
<name>A0A1I5V0L9_9FIRM</name>
<evidence type="ECO:0000256" key="4">
    <source>
        <dbReference type="ARBA" id="ARBA00022825"/>
    </source>
</evidence>
<dbReference type="SUPFAM" id="SSF52096">
    <property type="entry name" value="ClpP/crotonase"/>
    <property type="match status" value="1"/>
</dbReference>
<dbReference type="NCBIfam" id="TIGR00225">
    <property type="entry name" value="prc"/>
    <property type="match status" value="1"/>
</dbReference>
<keyword evidence="6" id="KW-0812">Transmembrane</keyword>
<dbReference type="Pfam" id="PF17820">
    <property type="entry name" value="PDZ_6"/>
    <property type="match status" value="1"/>
</dbReference>
<dbReference type="GO" id="GO:0007165">
    <property type="term" value="P:signal transduction"/>
    <property type="evidence" value="ECO:0007669"/>
    <property type="project" value="TreeGrafter"/>
</dbReference>
<dbReference type="PANTHER" id="PTHR32060:SF30">
    <property type="entry name" value="CARBOXY-TERMINAL PROCESSING PROTEASE CTPA"/>
    <property type="match status" value="1"/>
</dbReference>
<dbReference type="GO" id="GO:0004175">
    <property type="term" value="F:endopeptidase activity"/>
    <property type="evidence" value="ECO:0007669"/>
    <property type="project" value="TreeGrafter"/>
</dbReference>
<dbReference type="InterPro" id="IPR036034">
    <property type="entry name" value="PDZ_sf"/>
</dbReference>
<keyword evidence="3 5" id="KW-0378">Hydrolase</keyword>
<evidence type="ECO:0000256" key="6">
    <source>
        <dbReference type="SAM" id="Phobius"/>
    </source>
</evidence>
<dbReference type="Pfam" id="PF22694">
    <property type="entry name" value="CtpB_N-like"/>
    <property type="match status" value="1"/>
</dbReference>
<comment type="similarity">
    <text evidence="1 5">Belongs to the peptidase S41A family.</text>
</comment>
<protein>
    <submittedName>
        <fullName evidence="8">Carboxyl-terminal processing protease</fullName>
    </submittedName>
</protein>
<sequence length="423" mass="46285">MDYQTEFDEQQYRGKLNRRFVSGILVGCFVALFISAAVCMAYLLTLTPTTVQSTNSVNSVLNEETLTKINKIESVIDSNFYKTDVSNEAKANGLYKGLMDSLDDPYSVYYTEEELTDLMNDTAGIYYGIGAYVSMDQTTALPRISGVIEGTPAEEAKLQTDDIIYEVDKETTQGLELSEVVSLIKGEEGTTVHLTLLRGSDLEEIEVDVMRAQVSVPTVKTQVMDDGVGYLQITEFDEVTPDQFTEGMAELRAADIKGLIIDLRSNPGGSLTAVCDIARQLLPKGTIVYTVDRDGNREDYTCDGTHEIDIPVVVLVNKYSASASEILSGAIKDYGIGTLVGTTTYGKGIVQRIFDLKDGTAIKLTVSNYYTPNGNDIHGVGIDPDVEVEFDADAYAEDKTDNQLNKAVEVLKEAIEDLEEKAG</sequence>
<dbReference type="EMBL" id="FOXO01000015">
    <property type="protein sequence ID" value="SFQ01018.1"/>
    <property type="molecule type" value="Genomic_DNA"/>
</dbReference>
<dbReference type="AlphaFoldDB" id="A0A1I5V0L9"/>
<dbReference type="OrthoDB" id="9812068at2"/>
<dbReference type="InterPro" id="IPR004447">
    <property type="entry name" value="Peptidase_S41A"/>
</dbReference>
<dbReference type="GO" id="GO:0008236">
    <property type="term" value="F:serine-type peptidase activity"/>
    <property type="evidence" value="ECO:0007669"/>
    <property type="project" value="UniProtKB-KW"/>
</dbReference>
<keyword evidence="4 5" id="KW-0720">Serine protease</keyword>
<dbReference type="SMART" id="SM00245">
    <property type="entry name" value="TSPc"/>
    <property type="match status" value="1"/>
</dbReference>
<dbReference type="SMART" id="SM00228">
    <property type="entry name" value="PDZ"/>
    <property type="match status" value="1"/>
</dbReference>
<dbReference type="GO" id="GO:0030288">
    <property type="term" value="C:outer membrane-bounded periplasmic space"/>
    <property type="evidence" value="ECO:0007669"/>
    <property type="project" value="TreeGrafter"/>
</dbReference>
<dbReference type="Gene3D" id="3.30.750.44">
    <property type="match status" value="1"/>
</dbReference>
<proteinExistence type="inferred from homology"/>
<dbReference type="GO" id="GO:0006508">
    <property type="term" value="P:proteolysis"/>
    <property type="evidence" value="ECO:0007669"/>
    <property type="project" value="UniProtKB-KW"/>
</dbReference>
<gene>
    <name evidence="8" type="ORF">SAMN04487928_11526</name>
</gene>
<dbReference type="Pfam" id="PF03572">
    <property type="entry name" value="Peptidase_S41"/>
    <property type="match status" value="1"/>
</dbReference>
<dbReference type="InterPro" id="IPR029045">
    <property type="entry name" value="ClpP/crotonase-like_dom_sf"/>
</dbReference>
<evidence type="ECO:0000256" key="3">
    <source>
        <dbReference type="ARBA" id="ARBA00022801"/>
    </source>
</evidence>
<feature type="domain" description="PDZ" evidence="7">
    <location>
        <begin position="115"/>
        <end position="185"/>
    </location>
</feature>
<dbReference type="InterPro" id="IPR055210">
    <property type="entry name" value="CtpA/B_N"/>
</dbReference>
<organism evidence="8 9">
    <name type="scientific">Butyrivibrio proteoclasticus</name>
    <dbReference type="NCBI Taxonomy" id="43305"/>
    <lineage>
        <taxon>Bacteria</taxon>
        <taxon>Bacillati</taxon>
        <taxon>Bacillota</taxon>
        <taxon>Clostridia</taxon>
        <taxon>Lachnospirales</taxon>
        <taxon>Lachnospiraceae</taxon>
        <taxon>Butyrivibrio</taxon>
    </lineage>
</organism>
<dbReference type="SUPFAM" id="SSF50156">
    <property type="entry name" value="PDZ domain-like"/>
    <property type="match status" value="1"/>
</dbReference>
<dbReference type="RefSeq" id="WP_074888326.1">
    <property type="nucleotide sequence ID" value="NZ_FOXO01000015.1"/>
</dbReference>
<dbReference type="Gene3D" id="2.30.42.10">
    <property type="match status" value="1"/>
</dbReference>
<keyword evidence="9" id="KW-1185">Reference proteome</keyword>
<evidence type="ECO:0000256" key="1">
    <source>
        <dbReference type="ARBA" id="ARBA00009179"/>
    </source>
</evidence>
<evidence type="ECO:0000256" key="5">
    <source>
        <dbReference type="RuleBase" id="RU004404"/>
    </source>
</evidence>
<reference evidence="9" key="1">
    <citation type="submission" date="2016-10" db="EMBL/GenBank/DDBJ databases">
        <authorList>
            <person name="Varghese N."/>
            <person name="Submissions S."/>
        </authorList>
    </citation>
    <scope>NUCLEOTIDE SEQUENCE [LARGE SCALE GENOMIC DNA]</scope>
    <source>
        <strain evidence="9">P18</strain>
    </source>
</reference>
<dbReference type="InterPro" id="IPR005151">
    <property type="entry name" value="Tail-specific_protease"/>
</dbReference>
<evidence type="ECO:0000313" key="9">
    <source>
        <dbReference type="Proteomes" id="UP000182624"/>
    </source>
</evidence>
<accession>A0A1I5V0L9</accession>
<dbReference type="PROSITE" id="PS50106">
    <property type="entry name" value="PDZ"/>
    <property type="match status" value="1"/>
</dbReference>
<evidence type="ECO:0000256" key="2">
    <source>
        <dbReference type="ARBA" id="ARBA00022670"/>
    </source>
</evidence>
<keyword evidence="2 5" id="KW-0645">Protease</keyword>
<dbReference type="CDD" id="cd06782">
    <property type="entry name" value="cpPDZ_CPP-like"/>
    <property type="match status" value="1"/>
</dbReference>
<dbReference type="InterPro" id="IPR041489">
    <property type="entry name" value="PDZ_6"/>
</dbReference>
<dbReference type="CDD" id="cd07560">
    <property type="entry name" value="Peptidase_S41_CPP"/>
    <property type="match status" value="1"/>
</dbReference>
<evidence type="ECO:0000313" key="8">
    <source>
        <dbReference type="EMBL" id="SFQ01018.1"/>
    </source>
</evidence>
<feature type="transmembrane region" description="Helical" evidence="6">
    <location>
        <begin position="20"/>
        <end position="44"/>
    </location>
</feature>
<dbReference type="InterPro" id="IPR001478">
    <property type="entry name" value="PDZ"/>
</dbReference>
<dbReference type="Gene3D" id="3.90.226.10">
    <property type="entry name" value="2-enoyl-CoA Hydratase, Chain A, domain 1"/>
    <property type="match status" value="1"/>
</dbReference>
<evidence type="ECO:0000259" key="7">
    <source>
        <dbReference type="PROSITE" id="PS50106"/>
    </source>
</evidence>